<accession>A0A382T8K2</accession>
<name>A0A382T8K2_9ZZZZ</name>
<proteinExistence type="predicted"/>
<sequence length="22" mass="2609">MARINDHDCSYKSRVEELEAEL</sequence>
<dbReference type="AlphaFoldDB" id="A0A382T8K2"/>
<dbReference type="EMBL" id="UINC01134740">
    <property type="protein sequence ID" value="SVD18469.1"/>
    <property type="molecule type" value="Genomic_DNA"/>
</dbReference>
<feature type="non-terminal residue" evidence="1">
    <location>
        <position position="22"/>
    </location>
</feature>
<protein>
    <submittedName>
        <fullName evidence="1">Uncharacterized protein</fullName>
    </submittedName>
</protein>
<gene>
    <name evidence="1" type="ORF">METZ01_LOCUS371323</name>
</gene>
<reference evidence="1" key="1">
    <citation type="submission" date="2018-05" db="EMBL/GenBank/DDBJ databases">
        <authorList>
            <person name="Lanie J.A."/>
            <person name="Ng W.-L."/>
            <person name="Kazmierczak K.M."/>
            <person name="Andrzejewski T.M."/>
            <person name="Davidsen T.M."/>
            <person name="Wayne K.J."/>
            <person name="Tettelin H."/>
            <person name="Glass J.I."/>
            <person name="Rusch D."/>
            <person name="Podicherti R."/>
            <person name="Tsui H.-C.T."/>
            <person name="Winkler M.E."/>
        </authorList>
    </citation>
    <scope>NUCLEOTIDE SEQUENCE</scope>
</reference>
<organism evidence="1">
    <name type="scientific">marine metagenome</name>
    <dbReference type="NCBI Taxonomy" id="408172"/>
    <lineage>
        <taxon>unclassified sequences</taxon>
        <taxon>metagenomes</taxon>
        <taxon>ecological metagenomes</taxon>
    </lineage>
</organism>
<evidence type="ECO:0000313" key="1">
    <source>
        <dbReference type="EMBL" id="SVD18469.1"/>
    </source>
</evidence>